<evidence type="ECO:0000313" key="2">
    <source>
        <dbReference type="EMBL" id="GGM30912.1"/>
    </source>
</evidence>
<evidence type="ECO:0000313" key="3">
    <source>
        <dbReference type="Proteomes" id="UP000616499"/>
    </source>
</evidence>
<dbReference type="Pfam" id="PF01656">
    <property type="entry name" value="CbiA"/>
    <property type="match status" value="1"/>
</dbReference>
<dbReference type="InterPro" id="IPR027417">
    <property type="entry name" value="P-loop_NTPase"/>
</dbReference>
<dbReference type="RefSeq" id="WP_188868569.1">
    <property type="nucleotide sequence ID" value="NZ_BMNW01000020.1"/>
</dbReference>
<dbReference type="PIRSF" id="PIRSF009320">
    <property type="entry name" value="Nuc_binding_HP_1000"/>
    <property type="match status" value="1"/>
</dbReference>
<proteinExistence type="predicted"/>
<accession>A0ABQ2H378</accession>
<dbReference type="InterPro" id="IPR002586">
    <property type="entry name" value="CobQ/CobB/MinD/ParA_Nub-bd_dom"/>
</dbReference>
<dbReference type="SUPFAM" id="SSF52540">
    <property type="entry name" value="P-loop containing nucleoside triphosphate hydrolases"/>
    <property type="match status" value="1"/>
</dbReference>
<dbReference type="InterPro" id="IPR050678">
    <property type="entry name" value="DNA_Partitioning_ATPase"/>
</dbReference>
<dbReference type="Gene3D" id="3.40.50.300">
    <property type="entry name" value="P-loop containing nucleotide triphosphate hydrolases"/>
    <property type="match status" value="1"/>
</dbReference>
<comment type="caution">
    <text evidence="2">The sequence shown here is derived from an EMBL/GenBank/DDBJ whole genome shotgun (WGS) entry which is preliminary data.</text>
</comment>
<dbReference type="CDD" id="cd02042">
    <property type="entry name" value="ParAB_family"/>
    <property type="match status" value="1"/>
</dbReference>
<gene>
    <name evidence="2" type="ORF">GCM10009425_46970</name>
</gene>
<dbReference type="EMBL" id="BMNW01000020">
    <property type="protein sequence ID" value="GGM30912.1"/>
    <property type="molecule type" value="Genomic_DNA"/>
</dbReference>
<feature type="domain" description="CobQ/CobB/MinD/ParA nucleotide binding" evidence="1">
    <location>
        <begin position="4"/>
        <end position="187"/>
    </location>
</feature>
<dbReference type="PANTHER" id="PTHR13696:SF96">
    <property type="entry name" value="COBQ_COBB_MIND_PARA NUCLEOTIDE BINDING DOMAIN-CONTAINING PROTEIN"/>
    <property type="match status" value="1"/>
</dbReference>
<organism evidence="2 3">
    <name type="scientific">Pseudomonas asuensis</name>
    <dbReference type="NCBI Taxonomy" id="1825787"/>
    <lineage>
        <taxon>Bacteria</taxon>
        <taxon>Pseudomonadati</taxon>
        <taxon>Pseudomonadota</taxon>
        <taxon>Gammaproteobacteria</taxon>
        <taxon>Pseudomonadales</taxon>
        <taxon>Pseudomonadaceae</taxon>
        <taxon>Pseudomonas</taxon>
    </lineage>
</organism>
<evidence type="ECO:0000259" key="1">
    <source>
        <dbReference type="Pfam" id="PF01656"/>
    </source>
</evidence>
<reference evidence="3" key="1">
    <citation type="journal article" date="2019" name="Int. J. Syst. Evol. Microbiol.">
        <title>The Global Catalogue of Microorganisms (GCM) 10K type strain sequencing project: providing services to taxonomists for standard genome sequencing and annotation.</title>
        <authorList>
            <consortium name="The Broad Institute Genomics Platform"/>
            <consortium name="The Broad Institute Genome Sequencing Center for Infectious Disease"/>
            <person name="Wu L."/>
            <person name="Ma J."/>
        </authorList>
    </citation>
    <scope>NUCLEOTIDE SEQUENCE [LARGE SCALE GENOMIC DNA]</scope>
    <source>
        <strain evidence="3">JCM 13501</strain>
    </source>
</reference>
<name>A0ABQ2H378_9PSED</name>
<dbReference type="Proteomes" id="UP000616499">
    <property type="component" value="Unassembled WGS sequence"/>
</dbReference>
<protein>
    <submittedName>
        <fullName evidence="2">Cobyrinic acid a,c-diamide synthase</fullName>
    </submittedName>
</protein>
<dbReference type="PANTHER" id="PTHR13696">
    <property type="entry name" value="P-LOOP CONTAINING NUCLEOSIDE TRIPHOSPHATE HYDROLASE"/>
    <property type="match status" value="1"/>
</dbReference>
<keyword evidence="3" id="KW-1185">Reference proteome</keyword>
<sequence>MIFSVVNTKGGVGKTTTAIHLASLLARQGKTLLIDGDPQASAASWAAWRRENPEYEISPTTTCLAGKAILSEGKQLAQGFEHVVVDAGGRDSVGLRSALLLAQRAVIPVGASNLDAAAMTDLLTVVELARDYNPDLDVRVLLTRVDPRTKDAAEMLEFLAEQQLSVLPTKVCERVAFRRAIGEGATVHELGKDQAAMAEIEAFFKEVTE</sequence>